<feature type="region of interest" description="Disordered" evidence="6">
    <location>
        <begin position="1"/>
        <end position="21"/>
    </location>
</feature>
<dbReference type="AlphaFoldDB" id="A0A554N7P1"/>
<evidence type="ECO:0000256" key="5">
    <source>
        <dbReference type="ARBA" id="ARBA00023004"/>
    </source>
</evidence>
<evidence type="ECO:0000256" key="3">
    <source>
        <dbReference type="ARBA" id="ARBA00022723"/>
    </source>
</evidence>
<comment type="cofactor">
    <cofactor evidence="1">
        <name>Fe(2+)</name>
        <dbReference type="ChEBI" id="CHEBI:29033"/>
    </cofactor>
</comment>
<evidence type="ECO:0000256" key="2">
    <source>
        <dbReference type="ARBA" id="ARBA00006787"/>
    </source>
</evidence>
<dbReference type="EMBL" id="QMDX01000008">
    <property type="protein sequence ID" value="TSD13412.1"/>
    <property type="molecule type" value="Genomic_DNA"/>
</dbReference>
<dbReference type="InterPro" id="IPR004294">
    <property type="entry name" value="Carotenoid_Oase"/>
</dbReference>
<keyword evidence="5" id="KW-0408">Iron</keyword>
<dbReference type="GO" id="GO:0010436">
    <property type="term" value="F:carotenoid dioxygenase activity"/>
    <property type="evidence" value="ECO:0007669"/>
    <property type="project" value="TreeGrafter"/>
</dbReference>
<reference evidence="7 8" key="1">
    <citation type="submission" date="2018-06" db="EMBL/GenBank/DDBJ databases">
        <title>Natronomonas sp. F16-60 a new haloarchaeon isolated from a solar saltern of Isla Cristina, Huelva, Spain.</title>
        <authorList>
            <person name="Duran-Viseras A."/>
            <person name="Sanchez-Porro C."/>
            <person name="Ventosa A."/>
        </authorList>
    </citation>
    <scope>NUCLEOTIDE SEQUENCE [LARGE SCALE GENOMIC DNA]</scope>
    <source>
        <strain evidence="7 8">F16-60</strain>
    </source>
</reference>
<evidence type="ECO:0000256" key="1">
    <source>
        <dbReference type="ARBA" id="ARBA00001954"/>
    </source>
</evidence>
<keyword evidence="7" id="KW-0503">Monooxygenase</keyword>
<dbReference type="Pfam" id="PF03055">
    <property type="entry name" value="RPE65"/>
    <property type="match status" value="1"/>
</dbReference>
<gene>
    <name evidence="7" type="ORF">DP107_13040</name>
</gene>
<evidence type="ECO:0000256" key="4">
    <source>
        <dbReference type="ARBA" id="ARBA00023002"/>
    </source>
</evidence>
<evidence type="ECO:0000256" key="6">
    <source>
        <dbReference type="SAM" id="MobiDB-lite"/>
    </source>
</evidence>
<comment type="similarity">
    <text evidence="2">Belongs to the carotenoid oxygenase family.</text>
</comment>
<evidence type="ECO:0000313" key="7">
    <source>
        <dbReference type="EMBL" id="TSD13412.1"/>
    </source>
</evidence>
<dbReference type="GO" id="GO:0004497">
    <property type="term" value="F:monooxygenase activity"/>
    <property type="evidence" value="ECO:0007669"/>
    <property type="project" value="UniProtKB-KW"/>
</dbReference>
<organism evidence="7 8">
    <name type="scientific">Haloglomus irregulare</name>
    <dbReference type="NCBI Taxonomy" id="2234134"/>
    <lineage>
        <taxon>Archaea</taxon>
        <taxon>Methanobacteriati</taxon>
        <taxon>Methanobacteriota</taxon>
        <taxon>Stenosarchaea group</taxon>
        <taxon>Halobacteria</taxon>
        <taxon>Halobacteriales</taxon>
        <taxon>Natronomonadaceae</taxon>
        <taxon>Haloglomus</taxon>
    </lineage>
</organism>
<comment type="caution">
    <text evidence="7">The sequence shown here is derived from an EMBL/GenBank/DDBJ whole genome shotgun (WGS) entry which is preliminary data.</text>
</comment>
<accession>A0A554N7P1</accession>
<evidence type="ECO:0000313" key="8">
    <source>
        <dbReference type="Proteomes" id="UP000319894"/>
    </source>
</evidence>
<keyword evidence="3" id="KW-0479">Metal-binding</keyword>
<keyword evidence="8" id="KW-1185">Reference proteome</keyword>
<dbReference type="Proteomes" id="UP000319894">
    <property type="component" value="Unassembled WGS sequence"/>
</dbReference>
<dbReference type="RefSeq" id="WP_144262599.1">
    <property type="nucleotide sequence ID" value="NZ_QMDX01000008.1"/>
</dbReference>
<dbReference type="OrthoDB" id="199596at2157"/>
<dbReference type="InParanoid" id="A0A554N7P1"/>
<keyword evidence="4" id="KW-0560">Oxidoreductase</keyword>
<dbReference type="GO" id="GO:0016121">
    <property type="term" value="P:carotene catabolic process"/>
    <property type="evidence" value="ECO:0007669"/>
    <property type="project" value="TreeGrafter"/>
</dbReference>
<dbReference type="PANTHER" id="PTHR10543">
    <property type="entry name" value="BETA-CAROTENE DIOXYGENASE"/>
    <property type="match status" value="1"/>
</dbReference>
<proteinExistence type="inferred from homology"/>
<dbReference type="PANTHER" id="PTHR10543:SF24">
    <property type="entry name" value="CAROTENOID ISOMEROOXYGENASE"/>
    <property type="match status" value="1"/>
</dbReference>
<protein>
    <submittedName>
        <fullName evidence="7">Beta-carotene 15,15'-monooxygenase</fullName>
    </submittedName>
</protein>
<feature type="region of interest" description="Disordered" evidence="6">
    <location>
        <begin position="77"/>
        <end position="98"/>
    </location>
</feature>
<feature type="compositionally biased region" description="Basic and acidic residues" evidence="6">
    <location>
        <begin position="77"/>
        <end position="88"/>
    </location>
</feature>
<sequence>MSNPATAGLRSQHEERTTECSVTGTLPGWLEGTYLANGPGVFEAGDTDLGHWFDPFGMLRRLHVGDGTVRYRNRHVDSRDRRHADAGRGVRTPFPGTPADRSLPVRLYQTVAGVFPDNPVIGVANVAGTDLAVTESPWAQAVDDDLEPLGRADETAGLDCDLTLGHRHHVPAFRPDGPTFYELGVTYGREVEYTLFRRPDDPGAPTVTGDGDVPLPEPEPLATLSFEELPYVHAFALTENHVVVPEIPFGLDGSVLLRGAFTRETFLDAFTDYGRDARFHVLTRDGDRVATVPADPFFVYHVANAYEVGDGAAEGLVLDLVAFPDERAVTGLTLDNLRSDDVDLPAGDLVRYRLPLDGEGERTAREPLLSGPVEFPTVHYRRHNGREHRYVYCVETRGDGSLPTHLAKVDTARAPGYADRWTEPDCHPGEPVFVPAPEADTEDDGVVLSLVLDTDADHTFLLVLDAASFRELGRAELPHRLPFAFHGEFYGPTDPGRSVQ</sequence>
<name>A0A554N7P1_9EURY</name>
<dbReference type="GO" id="GO:0046872">
    <property type="term" value="F:metal ion binding"/>
    <property type="evidence" value="ECO:0007669"/>
    <property type="project" value="UniProtKB-KW"/>
</dbReference>